<reference evidence="16" key="1">
    <citation type="submission" date="2022-04" db="EMBL/GenBank/DDBJ databases">
        <authorList>
            <person name="Xu L."/>
            <person name="Lv Z."/>
        </authorList>
    </citation>
    <scope>NUCLEOTIDE SEQUENCE</scope>
    <source>
        <strain evidence="16">LV_2022a</strain>
    </source>
</reference>
<evidence type="ECO:0000256" key="11">
    <source>
        <dbReference type="PIRSR" id="PIRSR630564-2"/>
    </source>
</evidence>
<dbReference type="InterPro" id="IPR030564">
    <property type="entry name" value="Myotubularin"/>
</dbReference>
<evidence type="ECO:0000313" key="17">
    <source>
        <dbReference type="Proteomes" id="UP001292079"/>
    </source>
</evidence>
<keyword evidence="5 12" id="KW-0863">Zinc-finger</keyword>
<protein>
    <recommendedName>
        <fullName evidence="3">phosphatidylinositol-3,5-bisphosphate 3-phosphatase</fullName>
        <ecNumber evidence="3">3.1.3.95</ecNumber>
    </recommendedName>
    <alternativeName>
        <fullName evidence="9">Phosphatidylinositol-3,5-bisphosphate 3-phosphatase</fullName>
    </alternativeName>
</protein>
<dbReference type="GO" id="GO:0005737">
    <property type="term" value="C:cytoplasm"/>
    <property type="evidence" value="ECO:0007669"/>
    <property type="project" value="TreeGrafter"/>
</dbReference>
<feature type="compositionally biased region" description="Polar residues" evidence="13">
    <location>
        <begin position="639"/>
        <end position="663"/>
    </location>
</feature>
<dbReference type="PROSITE" id="PS50178">
    <property type="entry name" value="ZF_FYVE"/>
    <property type="match status" value="1"/>
</dbReference>
<evidence type="ECO:0000256" key="8">
    <source>
        <dbReference type="ARBA" id="ARBA00023136"/>
    </source>
</evidence>
<name>A0AAE1ZCQ1_SCHME</name>
<comment type="similarity">
    <text evidence="2">Belongs to the protein-tyrosine phosphatase family. Non-receptor class myotubularin subfamily.</text>
</comment>
<sequence>MSMISMHFLPGEKAISTKLIADGVLTLTNYRLIFSTKRPQSSWSIPTNLVWKVEIFEMSHIKIITKIGISVTWSFVDEISCDAGYNHITSLIESPRDIESLFACEFRLSLEANIPNHPFLLNACELLQINDVDKALDTALVCFEFRRMNFDKTWKITDINNEFKICSTYPRHHIVPRSISDNDIINMASFRSHNRFLTVVWRSQVTGAVLLRCAQPCVGLMCSRNEYDEKFLRTVLACCPKKSVSNPNKDTHRLMIVDARSRSSAQFNRIRGGGFEYPEYYDQAEVVFMDLPNLHTVRSNFEALTNLFAGKCPNWFSSLEKSSWLTNIGQLLKTATEIAIALEENARPVMVHCTDGWDRTPQISSLAQLLADPFYRTIQGFNILVEREWLQFGHKFGDRSGHVSSSLNINEQSPIFLQWLDCVHQIHKQFSHCFEFNESFLLKLGLHICSNLFGTFLCNSEQEREKASIASRTCSLWGLLSPKYNWTILNYFYEPDAEHLLQPDCQIRSLSLWSAFYGIALSTGKVNSSVEMSDSVFEKTPITTQSMTNSIISSPTKYKSLSSIDPMTSKTDSISDVNYGQLVQPTSYLLNDEHQPSDSFKVTVPNLKIDTTEEIHPNIQSLVVRSTSNRNSRHRSFDDLNNSASAKQQSKEFSLSNRNSPTLAKSSSQCFFEGNLCNEKISSGPAILRLSSLSDDTGICSGLSKSYMRSLTSVTNGSCPFPEHPNKCMSPGSNAQLTIGPCTYVNHFQQQECVLSADETIDVFASDEQLAQNNFTFNNHNNVDNIDNHTNNLRYSGRLYYSQFSQPIQNCQFYGKCSPLSISPRNFEFNDCEDNNHDDNINIESRSKMLSNFHLDGVQSDNFAYNSPRWSITTRGSNTSLYVLSDMKQSSAELLKPALINSSHPMDIKIPHKSDNPNSLIPLDNGSIYSSGFTVHSLPENDEVLVNGTESLTCDSYNSPNECSDLNLPTPLGESTSRRMLYTNKNEVSDFDSSNNSDKFQDINGSVSIVNEINQDEAFTTKLFELLIPEDLLAWRNKYFRSEYFPNKFSQSSSLSCDDRNSSSDQMCDYSGSNNDSTSRVYKLRASFDSNSHSVMVNPKVSLPEFNRIVSDEDNIHSRSTSAPITPASVGSFSSPTLCKNVTPSNSSIQHPSLDQKISNANNGLEEIQKKSLSSALMSTLSWFPDWDGLPMLVDRLTIHAHSQLCQERYNRKTQKQSVLALEAKLKYTQLEVERLNSETTRLKQLLDLTNTRTSCKQQETNMLASSGDHLSSLSSLLSSYEQTFTQNTHSSKQCKSKECGLLTGELYISIEKDENISEEDNTQPNFKSCPSDSLVSQPIDPIESSFLDATRKTTSFELIDTEDGQSVLLQPDCIARQCTLCRIEFSPVRPKHHCRNCGYIFCANCSDRRIVIPSQPSEPVRVCRHCYFQLSRSTVKSSKQQLIGEFALSVPQNTVVRKDDMKDDNAGSYSGLVKNFTNPDFLDYISNSIVPSSDTGCISVSSCSNEILRLTSNGDSHYNSGSLNLATTNNSTIITPVNHHRFDSLITNNPPLSRCHSAGGTRPTSSAASDGIAQA</sequence>
<evidence type="ECO:0000256" key="2">
    <source>
        <dbReference type="ARBA" id="ARBA00007471"/>
    </source>
</evidence>
<gene>
    <name evidence="16" type="ORF">MN116_004838</name>
</gene>
<evidence type="ECO:0000256" key="13">
    <source>
        <dbReference type="SAM" id="MobiDB-lite"/>
    </source>
</evidence>
<feature type="binding site" evidence="11">
    <location>
        <begin position="353"/>
        <end position="359"/>
    </location>
    <ligand>
        <name>substrate</name>
    </ligand>
</feature>
<dbReference type="EMBL" id="JALJAT010000003">
    <property type="protein sequence ID" value="KAK4471407.1"/>
    <property type="molecule type" value="Genomic_DNA"/>
</dbReference>
<comment type="caution">
    <text evidence="16">The sequence shown here is derived from an EMBL/GenBank/DDBJ whole genome shotgun (WGS) entry which is preliminary data.</text>
</comment>
<keyword evidence="17" id="KW-1185">Reference proteome</keyword>
<proteinExistence type="inferred from homology"/>
<evidence type="ECO:0000256" key="10">
    <source>
        <dbReference type="PIRSR" id="PIRSR630564-1"/>
    </source>
</evidence>
<dbReference type="InterPro" id="IPR013083">
    <property type="entry name" value="Znf_RING/FYVE/PHD"/>
</dbReference>
<feature type="region of interest" description="Disordered" evidence="13">
    <location>
        <begin position="1554"/>
        <end position="1576"/>
    </location>
</feature>
<dbReference type="InterPro" id="IPR029021">
    <property type="entry name" value="Prot-tyrosine_phosphatase-like"/>
</dbReference>
<feature type="domain" description="Myotubularin phosphatase" evidence="15">
    <location>
        <begin position="135"/>
        <end position="517"/>
    </location>
</feature>
<evidence type="ECO:0000313" key="16">
    <source>
        <dbReference type="EMBL" id="KAK4471407.1"/>
    </source>
</evidence>
<dbReference type="Proteomes" id="UP001292079">
    <property type="component" value="Unassembled WGS sequence"/>
</dbReference>
<reference evidence="16" key="2">
    <citation type="journal article" date="2023" name="Infect Dis Poverty">
        <title>Chromosome-scale genome of the human blood fluke Schistosoma mekongi and its implications for public health.</title>
        <authorList>
            <person name="Zhou M."/>
            <person name="Xu L."/>
            <person name="Xu D."/>
            <person name="Chen W."/>
            <person name="Khan J."/>
            <person name="Hu Y."/>
            <person name="Huang H."/>
            <person name="Wei H."/>
            <person name="Zhang Y."/>
            <person name="Chusongsang P."/>
            <person name="Tanasarnprasert K."/>
            <person name="Hu X."/>
            <person name="Limpanont Y."/>
            <person name="Lv Z."/>
        </authorList>
    </citation>
    <scope>NUCLEOTIDE SEQUENCE</scope>
    <source>
        <strain evidence="16">LV_2022a</strain>
    </source>
</reference>
<dbReference type="SUPFAM" id="SSF57903">
    <property type="entry name" value="FYVE/PHD zinc finger"/>
    <property type="match status" value="1"/>
</dbReference>
<keyword evidence="6" id="KW-0378">Hydrolase</keyword>
<dbReference type="Pfam" id="PF01363">
    <property type="entry name" value="FYVE"/>
    <property type="match status" value="1"/>
</dbReference>
<keyword evidence="4" id="KW-0479">Metal-binding</keyword>
<feature type="active site" description="Phosphocysteine intermediate" evidence="10">
    <location>
        <position position="353"/>
    </location>
</feature>
<evidence type="ECO:0000256" key="7">
    <source>
        <dbReference type="ARBA" id="ARBA00022833"/>
    </source>
</evidence>
<evidence type="ECO:0000256" key="12">
    <source>
        <dbReference type="PROSITE-ProRule" id="PRU00091"/>
    </source>
</evidence>
<dbReference type="PANTHER" id="PTHR10807">
    <property type="entry name" value="MYOTUBULARIN-RELATED"/>
    <property type="match status" value="1"/>
</dbReference>
<dbReference type="GO" id="GO:0016020">
    <property type="term" value="C:membrane"/>
    <property type="evidence" value="ECO:0007669"/>
    <property type="project" value="UniProtKB-SubCell"/>
</dbReference>
<dbReference type="GO" id="GO:0010506">
    <property type="term" value="P:regulation of autophagy"/>
    <property type="evidence" value="ECO:0007669"/>
    <property type="project" value="TreeGrafter"/>
</dbReference>
<dbReference type="PANTHER" id="PTHR10807:SF75">
    <property type="entry name" value="PHOSPHATIDYLINOSITOL-3-PHOSPHATE PHOSPHATASE"/>
    <property type="match status" value="1"/>
</dbReference>
<dbReference type="Pfam" id="PF06602">
    <property type="entry name" value="Myotub-related"/>
    <property type="match status" value="1"/>
</dbReference>
<dbReference type="Gene3D" id="3.30.40.10">
    <property type="entry name" value="Zinc/RING finger domain, C3HC4 (zinc finger)"/>
    <property type="match status" value="1"/>
</dbReference>
<evidence type="ECO:0000256" key="1">
    <source>
        <dbReference type="ARBA" id="ARBA00004370"/>
    </source>
</evidence>
<dbReference type="GO" id="GO:0046856">
    <property type="term" value="P:phosphatidylinositol dephosphorylation"/>
    <property type="evidence" value="ECO:0007669"/>
    <property type="project" value="TreeGrafter"/>
</dbReference>
<feature type="region of interest" description="Disordered" evidence="13">
    <location>
        <begin position="626"/>
        <end position="663"/>
    </location>
</feature>
<accession>A0AAE1ZCQ1</accession>
<dbReference type="PROSITE" id="PS51339">
    <property type="entry name" value="PPASE_MYOTUBULARIN"/>
    <property type="match status" value="1"/>
</dbReference>
<comment type="subcellular location">
    <subcellularLocation>
        <location evidence="1">Membrane</location>
    </subcellularLocation>
</comment>
<evidence type="ECO:0000256" key="5">
    <source>
        <dbReference type="ARBA" id="ARBA00022771"/>
    </source>
</evidence>
<feature type="region of interest" description="Disordered" evidence="13">
    <location>
        <begin position="1049"/>
        <end position="1077"/>
    </location>
</feature>
<dbReference type="EC" id="3.1.3.95" evidence="3"/>
<feature type="domain" description="FYVE-type" evidence="14">
    <location>
        <begin position="1373"/>
        <end position="1432"/>
    </location>
</feature>
<dbReference type="InterPro" id="IPR011011">
    <property type="entry name" value="Znf_FYVE_PHD"/>
</dbReference>
<keyword evidence="7" id="KW-0862">Zinc</keyword>
<evidence type="ECO:0000259" key="14">
    <source>
        <dbReference type="PROSITE" id="PS50178"/>
    </source>
</evidence>
<evidence type="ECO:0000256" key="6">
    <source>
        <dbReference type="ARBA" id="ARBA00022801"/>
    </source>
</evidence>
<evidence type="ECO:0000256" key="4">
    <source>
        <dbReference type="ARBA" id="ARBA00022723"/>
    </source>
</evidence>
<dbReference type="SUPFAM" id="SSF52799">
    <property type="entry name" value="(Phosphotyrosine protein) phosphatases II"/>
    <property type="match status" value="1"/>
</dbReference>
<dbReference type="GO" id="GO:0019903">
    <property type="term" value="F:protein phosphatase binding"/>
    <property type="evidence" value="ECO:0007669"/>
    <property type="project" value="TreeGrafter"/>
</dbReference>
<keyword evidence="8" id="KW-0472">Membrane</keyword>
<dbReference type="GO" id="GO:0008270">
    <property type="term" value="F:zinc ion binding"/>
    <property type="evidence" value="ECO:0007669"/>
    <property type="project" value="UniProtKB-KW"/>
</dbReference>
<dbReference type="InterPro" id="IPR000306">
    <property type="entry name" value="Znf_FYVE"/>
</dbReference>
<dbReference type="InterPro" id="IPR010569">
    <property type="entry name" value="Myotubularin-like_Pase_dom"/>
</dbReference>
<dbReference type="GO" id="GO:0052629">
    <property type="term" value="F:phosphatidylinositol-3,5-bisphosphate 3-phosphatase activity"/>
    <property type="evidence" value="ECO:0007669"/>
    <property type="project" value="UniProtKB-EC"/>
</dbReference>
<organism evidence="16 17">
    <name type="scientific">Schistosoma mekongi</name>
    <name type="common">Parasitic worm</name>
    <dbReference type="NCBI Taxonomy" id="38744"/>
    <lineage>
        <taxon>Eukaryota</taxon>
        <taxon>Metazoa</taxon>
        <taxon>Spiralia</taxon>
        <taxon>Lophotrochozoa</taxon>
        <taxon>Platyhelminthes</taxon>
        <taxon>Trematoda</taxon>
        <taxon>Digenea</taxon>
        <taxon>Strigeidida</taxon>
        <taxon>Schistosomatoidea</taxon>
        <taxon>Schistosomatidae</taxon>
        <taxon>Schistosoma</taxon>
    </lineage>
</organism>
<dbReference type="InterPro" id="IPR017455">
    <property type="entry name" value="Znf_FYVE-rel"/>
</dbReference>
<dbReference type="GO" id="GO:0004438">
    <property type="term" value="F:phosphatidylinositol-3-phosphate phosphatase activity"/>
    <property type="evidence" value="ECO:0007669"/>
    <property type="project" value="TreeGrafter"/>
</dbReference>
<evidence type="ECO:0000259" key="15">
    <source>
        <dbReference type="PROSITE" id="PS51339"/>
    </source>
</evidence>
<evidence type="ECO:0000256" key="9">
    <source>
        <dbReference type="ARBA" id="ARBA00032571"/>
    </source>
</evidence>
<dbReference type="CDD" id="cd14533">
    <property type="entry name" value="PTP-MTMR3-like"/>
    <property type="match status" value="1"/>
</dbReference>
<evidence type="ECO:0000256" key="3">
    <source>
        <dbReference type="ARBA" id="ARBA00012903"/>
    </source>
</evidence>
<dbReference type="SMART" id="SM00064">
    <property type="entry name" value="FYVE"/>
    <property type="match status" value="1"/>
</dbReference>